<reference evidence="3 4" key="1">
    <citation type="submission" date="2018-07" db="EMBL/GenBank/DDBJ databases">
        <authorList>
            <person name="Quirk P.G."/>
            <person name="Krulwich T.A."/>
        </authorList>
    </citation>
    <scope>NUCLEOTIDE SEQUENCE [LARGE SCALE GENOMIC DNA]</scope>
    <source>
        <strain evidence="3 4">CC-BB4</strain>
    </source>
</reference>
<dbReference type="PANTHER" id="PTHR48207:SF3">
    <property type="entry name" value="SUCCINATE--HYDROXYMETHYLGLUTARATE COA-TRANSFERASE"/>
    <property type="match status" value="1"/>
</dbReference>
<dbReference type="InterPro" id="IPR044855">
    <property type="entry name" value="CoA-Trfase_III_dom3_sf"/>
</dbReference>
<proteinExistence type="predicted"/>
<dbReference type="InterPro" id="IPR023606">
    <property type="entry name" value="CoA-Trfase_III_dom_1_sf"/>
</dbReference>
<gene>
    <name evidence="3" type="ORF">DW352_09480</name>
</gene>
<dbReference type="PANTHER" id="PTHR48207">
    <property type="entry name" value="SUCCINATE--HYDROXYMETHYLGLUTARATE COA-TRANSFERASE"/>
    <property type="match status" value="1"/>
</dbReference>
<dbReference type="AlphaFoldDB" id="A0A346A458"/>
<dbReference type="InterPro" id="IPR050483">
    <property type="entry name" value="CoA-transferase_III_domain"/>
</dbReference>
<dbReference type="Gene3D" id="3.40.50.10540">
    <property type="entry name" value="Crotonobetainyl-coa:carnitine coa-transferase, domain 1"/>
    <property type="match status" value="1"/>
</dbReference>
<feature type="region of interest" description="Disordered" evidence="2">
    <location>
        <begin position="360"/>
        <end position="380"/>
    </location>
</feature>
<evidence type="ECO:0000256" key="2">
    <source>
        <dbReference type="SAM" id="MobiDB-lite"/>
    </source>
</evidence>
<dbReference type="Pfam" id="PF02515">
    <property type="entry name" value="CoA_transf_3"/>
    <property type="match status" value="1"/>
</dbReference>
<dbReference type="Gene3D" id="3.30.1540.10">
    <property type="entry name" value="formyl-coa transferase, domain 3"/>
    <property type="match status" value="1"/>
</dbReference>
<dbReference type="InterPro" id="IPR003673">
    <property type="entry name" value="CoA-Trfase_fam_III"/>
</dbReference>
<keyword evidence="1 3" id="KW-0808">Transferase</keyword>
<evidence type="ECO:0000313" key="3">
    <source>
        <dbReference type="EMBL" id="AXK83955.1"/>
    </source>
</evidence>
<accession>A0A346A458</accession>
<sequence length="380" mass="41638">MITAPLAGLMLADLGADVIKVERPDGGDPFRSFRGGGDSPHFVAFNRNKRSVTLDLRSKEGLADLNALLAGADVLLDNYRPGVMDRLGLDAETIRTRYPRLIWCSITGFGADGPYSERPAYDAVAGALSGLASVTLDRDKPVASGPTVSDNVTGMYAAYGILGALYEREKTGRGRRIEVNMLEAAMSFIPDAFANHTLMQIDNHPRTRVASSQSYAFRCADGALLAIHLSSPQKFWDSLLGVIERPDLDRDERFNSRVGRVRNYAELEQELVKVFATKDRAHWMKRLEAADVPFAPIQTIPEVLSDPQVQHLGSFAQEADAARGMLTMLKRPVLIDGKRDLPLTPPPTLGQHTAEVLAELHASKDGDRPATPPQQRAEQR</sequence>
<dbReference type="SUPFAM" id="SSF89796">
    <property type="entry name" value="CoA-transferase family III (CaiB/BaiF)"/>
    <property type="match status" value="1"/>
</dbReference>
<evidence type="ECO:0000313" key="4">
    <source>
        <dbReference type="Proteomes" id="UP000254889"/>
    </source>
</evidence>
<dbReference type="GO" id="GO:0008410">
    <property type="term" value="F:CoA-transferase activity"/>
    <property type="evidence" value="ECO:0007669"/>
    <property type="project" value="TreeGrafter"/>
</dbReference>
<dbReference type="Proteomes" id="UP000254889">
    <property type="component" value="Chromosome"/>
</dbReference>
<dbReference type="KEGG" id="ptaw:DW352_09480"/>
<evidence type="ECO:0000256" key="1">
    <source>
        <dbReference type="ARBA" id="ARBA00022679"/>
    </source>
</evidence>
<keyword evidence="4" id="KW-1185">Reference proteome</keyword>
<dbReference type="OrthoDB" id="7208981at2"/>
<name>A0A346A458_9HYPH</name>
<protein>
    <submittedName>
        <fullName evidence="3">CoA transferase</fullName>
    </submittedName>
</protein>
<dbReference type="EMBL" id="CP031417">
    <property type="protein sequence ID" value="AXK83955.1"/>
    <property type="molecule type" value="Genomic_DNA"/>
</dbReference>
<organism evidence="3 4">
    <name type="scientific">Pseudolabrys taiwanensis</name>
    <dbReference type="NCBI Taxonomy" id="331696"/>
    <lineage>
        <taxon>Bacteria</taxon>
        <taxon>Pseudomonadati</taxon>
        <taxon>Pseudomonadota</taxon>
        <taxon>Alphaproteobacteria</taxon>
        <taxon>Hyphomicrobiales</taxon>
        <taxon>Xanthobacteraceae</taxon>
        <taxon>Pseudolabrys</taxon>
    </lineage>
</organism>